<comment type="function">
    <text evidence="9">Involved in targeting and insertion of nascent membrane proteins into the cytoplasmic membrane. Acts as a receptor for the complex formed by the signal recognition particle (SRP) and the ribosome-nascent chain (RNC).</text>
</comment>
<dbReference type="Gene3D" id="1.20.120.140">
    <property type="entry name" value="Signal recognition particle SRP54, nucleotide-binding domain"/>
    <property type="match status" value="1"/>
</dbReference>
<evidence type="ECO:0000256" key="9">
    <source>
        <dbReference type="HAMAP-Rule" id="MF_00920"/>
    </source>
</evidence>
<keyword evidence="3 9" id="KW-0547">Nucleotide-binding</keyword>
<dbReference type="PROSITE" id="PS00300">
    <property type="entry name" value="SRP54"/>
    <property type="match status" value="1"/>
</dbReference>
<dbReference type="GO" id="GO:0005525">
    <property type="term" value="F:GTP binding"/>
    <property type="evidence" value="ECO:0007669"/>
    <property type="project" value="UniProtKB-UniRule"/>
</dbReference>
<feature type="binding site" evidence="9">
    <location>
        <begin position="224"/>
        <end position="231"/>
    </location>
    <ligand>
        <name>GTP</name>
        <dbReference type="ChEBI" id="CHEBI:37565"/>
    </ligand>
</feature>
<evidence type="ECO:0000256" key="7">
    <source>
        <dbReference type="ARBA" id="ARBA00023170"/>
    </source>
</evidence>
<evidence type="ECO:0000256" key="1">
    <source>
        <dbReference type="ARBA" id="ARBA00022475"/>
    </source>
</evidence>
<dbReference type="Proteomes" id="UP000007076">
    <property type="component" value="Chromosome"/>
</dbReference>
<dbReference type="InterPro" id="IPR042101">
    <property type="entry name" value="SRP54_N_sf"/>
</dbReference>
<dbReference type="PANTHER" id="PTHR43134">
    <property type="entry name" value="SIGNAL RECOGNITION PARTICLE RECEPTOR SUBUNIT ALPHA"/>
    <property type="match status" value="1"/>
</dbReference>
<dbReference type="FunFam" id="3.40.50.300:FF:000053">
    <property type="entry name" value="Signal recognition particle receptor FtsY"/>
    <property type="match status" value="1"/>
</dbReference>
<evidence type="ECO:0000256" key="5">
    <source>
        <dbReference type="ARBA" id="ARBA00023134"/>
    </source>
</evidence>
<dbReference type="PATRIC" id="fig|452652.3.peg.5177"/>
<keyword evidence="4 9" id="KW-0378">Hydrolase</keyword>
<dbReference type="GO" id="GO:0005737">
    <property type="term" value="C:cytoplasm"/>
    <property type="evidence" value="ECO:0007669"/>
    <property type="project" value="UniProtKB-SubCell"/>
</dbReference>
<dbReference type="eggNOG" id="COG0552">
    <property type="taxonomic scope" value="Bacteria"/>
</dbReference>
<evidence type="ECO:0000256" key="8">
    <source>
        <dbReference type="ARBA" id="ARBA00048027"/>
    </source>
</evidence>
<dbReference type="AlphaFoldDB" id="E4NHH4"/>
<keyword evidence="7 9" id="KW-0675">Receptor</keyword>
<name>E4NHH4_KITSK</name>
<dbReference type="SUPFAM" id="SSF52540">
    <property type="entry name" value="P-loop containing nucleoside triphosphate hydrolases"/>
    <property type="match status" value="1"/>
</dbReference>
<dbReference type="SUPFAM" id="SSF47364">
    <property type="entry name" value="Domain of the SRP/SRP receptor G-proteins"/>
    <property type="match status" value="1"/>
</dbReference>
<dbReference type="GO" id="GO:0005886">
    <property type="term" value="C:plasma membrane"/>
    <property type="evidence" value="ECO:0007669"/>
    <property type="project" value="UniProtKB-SubCell"/>
</dbReference>
<keyword evidence="6 9" id="KW-0472">Membrane</keyword>
<dbReference type="InterPro" id="IPR003593">
    <property type="entry name" value="AAA+_ATPase"/>
</dbReference>
<dbReference type="GO" id="GO:0005047">
    <property type="term" value="F:signal recognition particle binding"/>
    <property type="evidence" value="ECO:0007669"/>
    <property type="project" value="TreeGrafter"/>
</dbReference>
<dbReference type="PANTHER" id="PTHR43134:SF1">
    <property type="entry name" value="SIGNAL RECOGNITION PARTICLE RECEPTOR SUBUNIT ALPHA"/>
    <property type="match status" value="1"/>
</dbReference>
<keyword evidence="13" id="KW-1185">Reference proteome</keyword>
<dbReference type="SMART" id="SM00382">
    <property type="entry name" value="AAA"/>
    <property type="match status" value="1"/>
</dbReference>
<dbReference type="Pfam" id="PF02881">
    <property type="entry name" value="SRP54_N"/>
    <property type="match status" value="1"/>
</dbReference>
<keyword evidence="2 9" id="KW-0963">Cytoplasm</keyword>
<proteinExistence type="inferred from homology"/>
<dbReference type="KEGG" id="ksk:KSE_51760"/>
<feature type="binding site" evidence="9">
    <location>
        <begin position="368"/>
        <end position="371"/>
    </location>
    <ligand>
        <name>GTP</name>
        <dbReference type="ChEBI" id="CHEBI:37565"/>
    </ligand>
</feature>
<protein>
    <recommendedName>
        <fullName evidence="9">Signal recognition particle receptor FtsY</fullName>
        <shortName evidence="9">SRP receptor</shortName>
        <ecNumber evidence="9">3.6.5.4</ecNumber>
    </recommendedName>
</protein>
<evidence type="ECO:0000256" key="10">
    <source>
        <dbReference type="SAM" id="MobiDB-lite"/>
    </source>
</evidence>
<keyword evidence="5 9" id="KW-0342">GTP-binding</keyword>
<dbReference type="GO" id="GO:0003924">
    <property type="term" value="F:GTPase activity"/>
    <property type="evidence" value="ECO:0007669"/>
    <property type="project" value="UniProtKB-UniRule"/>
</dbReference>
<gene>
    <name evidence="9 12" type="primary">ftsY</name>
    <name evidence="12" type="ordered locus">KSE_51760</name>
</gene>
<evidence type="ECO:0000256" key="6">
    <source>
        <dbReference type="ARBA" id="ARBA00023136"/>
    </source>
</evidence>
<feature type="binding site" evidence="9">
    <location>
        <begin position="306"/>
        <end position="310"/>
    </location>
    <ligand>
        <name>GTP</name>
        <dbReference type="ChEBI" id="CHEBI:37565"/>
    </ligand>
</feature>
<evidence type="ECO:0000313" key="12">
    <source>
        <dbReference type="EMBL" id="BAJ30954.1"/>
    </source>
</evidence>
<dbReference type="Gene3D" id="3.40.50.300">
    <property type="entry name" value="P-loop containing nucleotide triphosphate hydrolases"/>
    <property type="match status" value="1"/>
</dbReference>
<dbReference type="HAMAP" id="MF_00920">
    <property type="entry name" value="FtsY"/>
    <property type="match status" value="1"/>
</dbReference>
<dbReference type="SMART" id="SM00963">
    <property type="entry name" value="SRP54_N"/>
    <property type="match status" value="1"/>
</dbReference>
<organism evidence="12 13">
    <name type="scientific">Kitasatospora setae (strain ATCC 33774 / DSM 43861 / JCM 3304 / KCC A-0304 / NBRC 14216 / KM-6054)</name>
    <name type="common">Streptomyces setae</name>
    <dbReference type="NCBI Taxonomy" id="452652"/>
    <lineage>
        <taxon>Bacteria</taxon>
        <taxon>Bacillati</taxon>
        <taxon>Actinomycetota</taxon>
        <taxon>Actinomycetes</taxon>
        <taxon>Kitasatosporales</taxon>
        <taxon>Streptomycetaceae</taxon>
        <taxon>Kitasatospora</taxon>
    </lineage>
</organism>
<dbReference type="HOGENOM" id="CLU_009301_1_3_11"/>
<dbReference type="STRING" id="452652.KSE_51760"/>
<keyword evidence="1 9" id="KW-1003">Cell membrane</keyword>
<dbReference type="NCBIfam" id="TIGR00064">
    <property type="entry name" value="ftsY"/>
    <property type="match status" value="1"/>
</dbReference>
<feature type="compositionally biased region" description="Low complexity" evidence="10">
    <location>
        <begin position="54"/>
        <end position="80"/>
    </location>
</feature>
<dbReference type="InterPro" id="IPR027417">
    <property type="entry name" value="P-loop_NTPase"/>
</dbReference>
<dbReference type="InterPro" id="IPR000897">
    <property type="entry name" value="SRP54_GTPase_dom"/>
</dbReference>
<dbReference type="EC" id="3.6.5.4" evidence="9"/>
<dbReference type="GO" id="GO:0006614">
    <property type="term" value="P:SRP-dependent cotranslational protein targeting to membrane"/>
    <property type="evidence" value="ECO:0007669"/>
    <property type="project" value="InterPro"/>
</dbReference>
<evidence type="ECO:0000313" key="13">
    <source>
        <dbReference type="Proteomes" id="UP000007076"/>
    </source>
</evidence>
<dbReference type="InterPro" id="IPR004390">
    <property type="entry name" value="SR_rcpt_FtsY"/>
</dbReference>
<evidence type="ECO:0000256" key="2">
    <source>
        <dbReference type="ARBA" id="ARBA00022490"/>
    </source>
</evidence>
<comment type="similarity">
    <text evidence="9">Belongs to the GTP-binding SRP family. FtsY subfamily.</text>
</comment>
<dbReference type="EMBL" id="AP010968">
    <property type="protein sequence ID" value="BAJ30954.1"/>
    <property type="molecule type" value="Genomic_DNA"/>
</dbReference>
<comment type="subcellular location">
    <subcellularLocation>
        <location evidence="9">Cell membrane</location>
        <topology evidence="9">Peripheral membrane protein</topology>
        <orientation evidence="9">Cytoplasmic side</orientation>
    </subcellularLocation>
    <subcellularLocation>
        <location evidence="9">Cytoplasm</location>
    </subcellularLocation>
</comment>
<dbReference type="RefSeq" id="WP_014138252.1">
    <property type="nucleotide sequence ID" value="NC_016109.1"/>
</dbReference>
<dbReference type="FunFam" id="1.20.120.140:FF:000002">
    <property type="entry name" value="Signal recognition particle receptor FtsY"/>
    <property type="match status" value="1"/>
</dbReference>
<reference evidence="12 13" key="1">
    <citation type="journal article" date="2010" name="DNA Res.">
        <title>Genome sequence of Kitasatospora setae NBRC 14216T: an evolutionary snapshot of the family Streptomycetaceae.</title>
        <authorList>
            <person name="Ichikawa N."/>
            <person name="Oguchi A."/>
            <person name="Ikeda H."/>
            <person name="Ishikawa J."/>
            <person name="Kitani S."/>
            <person name="Watanabe Y."/>
            <person name="Nakamura S."/>
            <person name="Katano Y."/>
            <person name="Kishi E."/>
            <person name="Sasagawa M."/>
            <person name="Ankai A."/>
            <person name="Fukui S."/>
            <person name="Hashimoto Y."/>
            <person name="Kamata S."/>
            <person name="Otoguro M."/>
            <person name="Tanikawa S."/>
            <person name="Nihira T."/>
            <person name="Horinouchi S."/>
            <person name="Ohnishi Y."/>
            <person name="Hayakawa M."/>
            <person name="Kuzuyama T."/>
            <person name="Arisawa A."/>
            <person name="Nomoto F."/>
            <person name="Miura H."/>
            <person name="Takahashi Y."/>
            <person name="Fujita N."/>
        </authorList>
    </citation>
    <scope>NUCLEOTIDE SEQUENCE [LARGE SCALE GENOMIC DNA]</scope>
    <source>
        <strain evidence="13">ATCC 33774 / DSM 43861 / JCM 3304 / KCC A-0304 / NBRC 14216 / KM-6054</strain>
    </source>
</reference>
<dbReference type="Pfam" id="PF00448">
    <property type="entry name" value="SRP54"/>
    <property type="match status" value="1"/>
</dbReference>
<sequence length="416" mass="43433">MEYVILAVVIAVVAIGAITGLVVSGKRRRELDQPSPRPTVTAPAEPEAAKPEQVKAPPAEAQAPEAPEAPETAQPETAEPGTAQPEAAEPGTAEEVRAEEAEAAPAIEVPEPTAGRLVRLRSRLSRSQSTLGKGLLTLLSRDRLDEDTWEEIEETLLTADVGVGATQELVDNLRTRVKVLGTRTPDELRGLLREELVKLIGTEADRTVRSVKHGDGPAVVLVVGVNGVGKTTTTGKLARVLVADGRKVVLGAADTFRAAAADQLQTWGERVGAHTVRGPEGGDPASVAFDAVKQGIADGVDTVLVDTAGRLHTKTGLMDELGKVKRVVEKHGPVDEVLLVLDATTGQNGLVQARVFAEVVDITGIVLTKLDGTAKGGIVISVQRELGVPVKLIGLGEGADDLAPFEPGAFVDALLG</sequence>
<evidence type="ECO:0000259" key="11">
    <source>
        <dbReference type="PROSITE" id="PS00300"/>
    </source>
</evidence>
<evidence type="ECO:0000256" key="4">
    <source>
        <dbReference type="ARBA" id="ARBA00022801"/>
    </source>
</evidence>
<dbReference type="InterPro" id="IPR036225">
    <property type="entry name" value="SRP/SRP_N"/>
</dbReference>
<accession>E4NHH4</accession>
<feature type="domain" description="SRP54-type proteins GTP-binding" evidence="11">
    <location>
        <begin position="389"/>
        <end position="402"/>
    </location>
</feature>
<comment type="catalytic activity">
    <reaction evidence="8 9">
        <text>GTP + H2O = GDP + phosphate + H(+)</text>
        <dbReference type="Rhea" id="RHEA:19669"/>
        <dbReference type="ChEBI" id="CHEBI:15377"/>
        <dbReference type="ChEBI" id="CHEBI:15378"/>
        <dbReference type="ChEBI" id="CHEBI:37565"/>
        <dbReference type="ChEBI" id="CHEBI:43474"/>
        <dbReference type="ChEBI" id="CHEBI:58189"/>
        <dbReference type="EC" id="3.6.5.4"/>
    </reaction>
</comment>
<comment type="subunit">
    <text evidence="9">Part of the signal recognition particle protein translocation system, which is composed of SRP and FtsY.</text>
</comment>
<dbReference type="InterPro" id="IPR013822">
    <property type="entry name" value="Signal_recog_particl_SRP54_hlx"/>
</dbReference>
<evidence type="ECO:0000256" key="3">
    <source>
        <dbReference type="ARBA" id="ARBA00022741"/>
    </source>
</evidence>
<dbReference type="SMART" id="SM00962">
    <property type="entry name" value="SRP54"/>
    <property type="match status" value="1"/>
</dbReference>
<feature type="region of interest" description="Disordered" evidence="10">
    <location>
        <begin position="26"/>
        <end position="110"/>
    </location>
</feature>